<organism evidence="1 2">
    <name type="scientific">Pseudanabaena mucicola FACHB-723</name>
    <dbReference type="NCBI Taxonomy" id="2692860"/>
    <lineage>
        <taxon>Bacteria</taxon>
        <taxon>Bacillati</taxon>
        <taxon>Cyanobacteriota</taxon>
        <taxon>Cyanophyceae</taxon>
        <taxon>Pseudanabaenales</taxon>
        <taxon>Pseudanabaenaceae</taxon>
        <taxon>Pseudanabaena</taxon>
    </lineage>
</organism>
<proteinExistence type="predicted"/>
<keyword evidence="1" id="KW-0255">Endonuclease</keyword>
<accession>A0ABR7ZWG3</accession>
<evidence type="ECO:0000313" key="1">
    <source>
        <dbReference type="EMBL" id="MBD2187869.1"/>
    </source>
</evidence>
<keyword evidence="1" id="KW-0540">Nuclease</keyword>
<name>A0ABR7ZWG3_9CYAN</name>
<keyword evidence="1" id="KW-0378">Hydrolase</keyword>
<dbReference type="Proteomes" id="UP000642094">
    <property type="component" value="Unassembled WGS sequence"/>
</dbReference>
<keyword evidence="2" id="KW-1185">Reference proteome</keyword>
<dbReference type="RefSeq" id="WP_190402735.1">
    <property type="nucleotide sequence ID" value="NZ_JACJQB010000009.1"/>
</dbReference>
<protein>
    <submittedName>
        <fullName evidence="1">HindVP family restriction endonuclease</fullName>
    </submittedName>
</protein>
<sequence>MTTQASLFGLNNSNRDFSKADSWGKNQFNSSFPAALSCYLDNQGIAANYISMANQEFVISLIDIAVVFGIKPSKNNTYFAFEAQHTPFQKYVIGSLPRTDLVIQDSLTGQCLRGLEVKLTAIPDNTTCNLSDDKFGCELVVRPDTIVYLAASIFSANTEIVKHHIESSDVVIDNWSDAREVITSIQKIVGCISDISIAIEKSQSPFLLHPIWKTVGKSPKLAENCLDVFVWSDAAFAWFISQISKNDNTVTHITRQTRTSIWLYKMLLDICIHSRCDYKDIIDKLSYNTRNDKAFASAGNVTNPYMSCENLTSPRIKKDEIKNIILGGGQNLLSPERRFDAIIFNSPELFS</sequence>
<evidence type="ECO:0000313" key="2">
    <source>
        <dbReference type="Proteomes" id="UP000642094"/>
    </source>
</evidence>
<comment type="caution">
    <text evidence="1">The sequence shown here is derived from an EMBL/GenBank/DDBJ whole genome shotgun (WGS) entry which is preliminary data.</text>
</comment>
<dbReference type="InterPro" id="IPR019044">
    <property type="entry name" value="Restrct_endonuc_II_HindVP"/>
</dbReference>
<reference evidence="1 2" key="1">
    <citation type="journal article" date="2020" name="ISME J.">
        <title>Comparative genomics reveals insights into cyanobacterial evolution and habitat adaptation.</title>
        <authorList>
            <person name="Chen M.Y."/>
            <person name="Teng W.K."/>
            <person name="Zhao L."/>
            <person name="Hu C.X."/>
            <person name="Zhou Y.K."/>
            <person name="Han B.P."/>
            <person name="Song L.R."/>
            <person name="Shu W.S."/>
        </authorList>
    </citation>
    <scope>NUCLEOTIDE SEQUENCE [LARGE SCALE GENOMIC DNA]</scope>
    <source>
        <strain evidence="1 2">FACHB-723</strain>
    </source>
</reference>
<gene>
    <name evidence="1" type="ORF">H6F41_06910</name>
</gene>
<dbReference type="Pfam" id="PF09519">
    <property type="entry name" value="RE_HindVP"/>
    <property type="match status" value="1"/>
</dbReference>
<dbReference type="GO" id="GO:0004519">
    <property type="term" value="F:endonuclease activity"/>
    <property type="evidence" value="ECO:0007669"/>
    <property type="project" value="UniProtKB-KW"/>
</dbReference>
<dbReference type="EMBL" id="JACJQB010000009">
    <property type="protein sequence ID" value="MBD2187869.1"/>
    <property type="molecule type" value="Genomic_DNA"/>
</dbReference>